<evidence type="ECO:0000256" key="2">
    <source>
        <dbReference type="ARBA" id="ARBA00023002"/>
    </source>
</evidence>
<reference evidence="3 4" key="1">
    <citation type="journal article" date="2002" name="Int. J. Syst. Evol. Microbiol.">
        <title>Sphingopyxis witflariensis sp. nov., isolated from activated sludge.</title>
        <authorList>
            <person name="Kampfer P."/>
            <person name="Witzenberger R."/>
            <person name="Denner E.B."/>
            <person name="Busse H.J."/>
            <person name="Neef A."/>
        </authorList>
    </citation>
    <scope>NUCLEOTIDE SEQUENCE [LARGE SCALE GENOMIC DNA]</scope>
    <source>
        <strain evidence="3 4">DSM 14551</strain>
    </source>
</reference>
<dbReference type="PRINTS" id="PR00081">
    <property type="entry name" value="GDHRDH"/>
</dbReference>
<dbReference type="OrthoDB" id="9804774at2"/>
<evidence type="ECO:0000313" key="4">
    <source>
        <dbReference type="Proteomes" id="UP000197097"/>
    </source>
</evidence>
<gene>
    <name evidence="3" type="ORF">CDQ91_06400</name>
</gene>
<comment type="caution">
    <text evidence="3">The sequence shown here is derived from an EMBL/GenBank/DDBJ whole genome shotgun (WGS) entry which is preliminary data.</text>
</comment>
<sequence>MNADLFSLSGRVALVTGASSGIGRGLALGLAAAGARVVAVARRADRLDGLVREIEQSGGSALAAQADVTDAENIERAFDAAERAYGTVNVIVSNAGVTDARNFLKIEPAARDAVFDTNFRGVWNVGQIAARRLVAAKQGGSIINVASVLGLGVQPGLASYCASKGAVVQLTRAMAIDLGKHNIRVNALAPGWFKTELNEEFFDSPTGIERIAQMPARRLGRIEELVGPVVMLASDAGSFVNGSVIAVDGALNALVA</sequence>
<dbReference type="Gene3D" id="3.40.50.720">
    <property type="entry name" value="NAD(P)-binding Rossmann-like Domain"/>
    <property type="match status" value="1"/>
</dbReference>
<evidence type="ECO:0000313" key="3">
    <source>
        <dbReference type="EMBL" id="OWR00373.1"/>
    </source>
</evidence>
<dbReference type="PROSITE" id="PS00061">
    <property type="entry name" value="ADH_SHORT"/>
    <property type="match status" value="1"/>
</dbReference>
<dbReference type="SUPFAM" id="SSF51735">
    <property type="entry name" value="NAD(P)-binding Rossmann-fold domains"/>
    <property type="match status" value="1"/>
</dbReference>
<keyword evidence="2" id="KW-0560">Oxidoreductase</keyword>
<dbReference type="PRINTS" id="PR00080">
    <property type="entry name" value="SDRFAMILY"/>
</dbReference>
<organism evidence="3 4">
    <name type="scientific">Sphingopyxis witflariensis</name>
    <dbReference type="NCBI Taxonomy" id="173675"/>
    <lineage>
        <taxon>Bacteria</taxon>
        <taxon>Pseudomonadati</taxon>
        <taxon>Pseudomonadota</taxon>
        <taxon>Alphaproteobacteria</taxon>
        <taxon>Sphingomonadales</taxon>
        <taxon>Sphingomonadaceae</taxon>
        <taxon>Sphingopyxis</taxon>
    </lineage>
</organism>
<dbReference type="PANTHER" id="PTHR42760:SF133">
    <property type="entry name" value="3-OXOACYL-[ACYL-CARRIER-PROTEIN] REDUCTASE"/>
    <property type="match status" value="1"/>
</dbReference>
<dbReference type="EMBL" id="NISJ01000002">
    <property type="protein sequence ID" value="OWR00373.1"/>
    <property type="molecule type" value="Genomic_DNA"/>
</dbReference>
<proteinExistence type="inferred from homology"/>
<dbReference type="GO" id="GO:0016616">
    <property type="term" value="F:oxidoreductase activity, acting on the CH-OH group of donors, NAD or NADP as acceptor"/>
    <property type="evidence" value="ECO:0007669"/>
    <property type="project" value="TreeGrafter"/>
</dbReference>
<dbReference type="NCBIfam" id="NF005559">
    <property type="entry name" value="PRK07231.1"/>
    <property type="match status" value="1"/>
</dbReference>
<accession>A0A246K460</accession>
<protein>
    <submittedName>
        <fullName evidence="3">2-deoxy-D-gluconate 3-dehydrogenase</fullName>
    </submittedName>
</protein>
<dbReference type="AlphaFoldDB" id="A0A246K460"/>
<comment type="similarity">
    <text evidence="1">Belongs to the short-chain dehydrogenases/reductases (SDR) family.</text>
</comment>
<dbReference type="Pfam" id="PF13561">
    <property type="entry name" value="adh_short_C2"/>
    <property type="match status" value="1"/>
</dbReference>
<name>A0A246K460_9SPHN</name>
<dbReference type="InterPro" id="IPR020904">
    <property type="entry name" value="Sc_DH/Rdtase_CS"/>
</dbReference>
<dbReference type="Proteomes" id="UP000197097">
    <property type="component" value="Unassembled WGS sequence"/>
</dbReference>
<evidence type="ECO:0000256" key="1">
    <source>
        <dbReference type="ARBA" id="ARBA00006484"/>
    </source>
</evidence>
<keyword evidence="4" id="KW-1185">Reference proteome</keyword>
<dbReference type="PANTHER" id="PTHR42760">
    <property type="entry name" value="SHORT-CHAIN DEHYDROGENASES/REDUCTASES FAMILY MEMBER"/>
    <property type="match status" value="1"/>
</dbReference>
<dbReference type="InterPro" id="IPR002347">
    <property type="entry name" value="SDR_fam"/>
</dbReference>
<dbReference type="RefSeq" id="WP_088471866.1">
    <property type="nucleotide sequence ID" value="NZ_NISJ01000002.1"/>
</dbReference>
<dbReference type="InterPro" id="IPR036291">
    <property type="entry name" value="NAD(P)-bd_dom_sf"/>
</dbReference>
<dbReference type="FunFam" id="3.40.50.720:FF:000084">
    <property type="entry name" value="Short-chain dehydrogenase reductase"/>
    <property type="match status" value="1"/>
</dbReference>